<dbReference type="EMBL" id="JAVRRJ010000005">
    <property type="protein sequence ID" value="KAK5084511.1"/>
    <property type="molecule type" value="Genomic_DNA"/>
</dbReference>
<dbReference type="Proteomes" id="UP001309876">
    <property type="component" value="Unassembled WGS sequence"/>
</dbReference>
<reference evidence="2 3" key="1">
    <citation type="submission" date="2023-08" db="EMBL/GenBank/DDBJ databases">
        <title>Black Yeasts Isolated from many extreme environments.</title>
        <authorList>
            <person name="Coleine C."/>
            <person name="Stajich J.E."/>
            <person name="Selbmann L."/>
        </authorList>
    </citation>
    <scope>NUCLEOTIDE SEQUENCE [LARGE SCALE GENOMIC DNA]</scope>
    <source>
        <strain evidence="2 3">CCFEE 5910</strain>
    </source>
</reference>
<gene>
    <name evidence="2" type="ORF">LTR05_005588</name>
</gene>
<name>A0AAN7SZ19_9EURO</name>
<accession>A0AAN7SZ19</accession>
<evidence type="ECO:0000313" key="3">
    <source>
        <dbReference type="Proteomes" id="UP001309876"/>
    </source>
</evidence>
<keyword evidence="3" id="KW-1185">Reference proteome</keyword>
<evidence type="ECO:0000313" key="2">
    <source>
        <dbReference type="EMBL" id="KAK5084511.1"/>
    </source>
</evidence>
<feature type="region of interest" description="Disordered" evidence="1">
    <location>
        <begin position="281"/>
        <end position="322"/>
    </location>
</feature>
<protein>
    <submittedName>
        <fullName evidence="2">Uncharacterized protein</fullName>
    </submittedName>
</protein>
<comment type="caution">
    <text evidence="2">The sequence shown here is derived from an EMBL/GenBank/DDBJ whole genome shotgun (WGS) entry which is preliminary data.</text>
</comment>
<dbReference type="AlphaFoldDB" id="A0AAN7SZ19"/>
<proteinExistence type="predicted"/>
<organism evidence="2 3">
    <name type="scientific">Lithohypha guttulata</name>
    <dbReference type="NCBI Taxonomy" id="1690604"/>
    <lineage>
        <taxon>Eukaryota</taxon>
        <taxon>Fungi</taxon>
        <taxon>Dikarya</taxon>
        <taxon>Ascomycota</taxon>
        <taxon>Pezizomycotina</taxon>
        <taxon>Eurotiomycetes</taxon>
        <taxon>Chaetothyriomycetidae</taxon>
        <taxon>Chaetothyriales</taxon>
        <taxon>Trichomeriaceae</taxon>
        <taxon>Lithohypha</taxon>
    </lineage>
</organism>
<sequence>MADDWAADATEDTAATDLDAVANGGSHDPQPLRENKINKKRLEGQVQQAVLFLRLEPNAKMLSIIVRTAKSGLVLCESIKNVPQDVATICSDFLFQKLQRNPKYLLTIEEDELEEFEFVFNWIKQCGEQKTVVNIENVNDLITEEKGFQPLIQAMTAAHKLKIPEASFAKFILKQAKNAAKHCLVDLELVKQAYDPIDPSGFDALGLREVFVQSIFNCWYNYKLDGEEFDEYMAELTDLRHNIPDLDEDLHSAVHERDKFLKAMRERKKAKLAEAENGVIEGADDLGGGRDEWAGQDASAGDGAEWDNGGGNADNFGTGASNEWADEVNKDLVPAPSVAAAIW</sequence>
<evidence type="ECO:0000256" key="1">
    <source>
        <dbReference type="SAM" id="MobiDB-lite"/>
    </source>
</evidence>